<evidence type="ECO:0000313" key="4">
    <source>
        <dbReference type="Proteomes" id="UP000021369"/>
    </source>
</evidence>
<accession>A0A011V2V5</accession>
<dbReference type="Proteomes" id="UP000021369">
    <property type="component" value="Unassembled WGS sequence"/>
</dbReference>
<dbReference type="RefSeq" id="WP_037286837.1">
    <property type="nucleotide sequence ID" value="NZ_JEOB01000002.1"/>
</dbReference>
<feature type="transmembrane region" description="Helical" evidence="1">
    <location>
        <begin position="12"/>
        <end position="36"/>
    </location>
</feature>
<sequence>MKLMKISKVNSLVVNLLHSASYAMVCGYIIMVAVWLINGMGISLMECFNIWVIVMVSLFCLFGTVSAWIDVMKHIELDELAKHRLTKGYDDEYFRKLAEFSHATNSGSGKLFMASMYLEGGRFADCRAMLKELDFAELSSKEQEEYFNICLYSAVLEGNTELANDIYRKARHYFDRAVMGKHSGFILHTLGMLCLLNGRTENAYRLFQSAMRQNDEGLQCECCIGLGKVYLQSGDRASAKDMCFAAAELVETRAQAVRLKELMIEVEEAYGKRHSADDTFKETT</sequence>
<evidence type="ECO:0008006" key="5">
    <source>
        <dbReference type="Google" id="ProtNLM"/>
    </source>
</evidence>
<proteinExistence type="predicted"/>
<reference evidence="3 4" key="1">
    <citation type="submission" date="2013-06" db="EMBL/GenBank/DDBJ databases">
        <title>Rumen cellulosomics: divergent fiber-degrading strategies revealed by comparative genome-wide analysis of six Ruminococcal strains.</title>
        <authorList>
            <person name="Dassa B."/>
            <person name="Borovok I."/>
            <person name="Lamed R."/>
            <person name="Flint H."/>
            <person name="Yeoman C.J."/>
            <person name="White B."/>
            <person name="Bayer E.A."/>
        </authorList>
    </citation>
    <scope>NUCLEOTIDE SEQUENCE [LARGE SCALE GENOMIC DNA]</scope>
    <source>
        <strain evidence="3 4">SY3</strain>
    </source>
</reference>
<dbReference type="SUPFAM" id="SSF48452">
    <property type="entry name" value="TPR-like"/>
    <property type="match status" value="1"/>
</dbReference>
<evidence type="ECO:0000256" key="1">
    <source>
        <dbReference type="SAM" id="Phobius"/>
    </source>
</evidence>
<dbReference type="EMBL" id="JEOB01000002">
    <property type="protein sequence ID" value="EXM39777.1"/>
    <property type="molecule type" value="Genomic_DNA"/>
</dbReference>
<keyword evidence="1" id="KW-0812">Transmembrane</keyword>
<dbReference type="OrthoDB" id="1817765at2"/>
<dbReference type="Gene3D" id="1.25.40.10">
    <property type="entry name" value="Tetratricopeptide repeat domain"/>
    <property type="match status" value="1"/>
</dbReference>
<feature type="transmembrane region" description="Helical" evidence="1">
    <location>
        <begin position="48"/>
        <end position="69"/>
    </location>
</feature>
<comment type="caution">
    <text evidence="3">The sequence shown here is derived from an EMBL/GenBank/DDBJ whole genome shotgun (WGS) entry which is preliminary data.</text>
</comment>
<evidence type="ECO:0000313" key="2">
    <source>
        <dbReference type="EMBL" id="EXM38243.1"/>
    </source>
</evidence>
<evidence type="ECO:0000313" key="3">
    <source>
        <dbReference type="EMBL" id="EXM39777.1"/>
    </source>
</evidence>
<dbReference type="InterPro" id="IPR011990">
    <property type="entry name" value="TPR-like_helical_dom_sf"/>
</dbReference>
<keyword evidence="4" id="KW-1185">Reference proteome</keyword>
<keyword evidence="1" id="KW-1133">Transmembrane helix</keyword>
<dbReference type="PATRIC" id="fig|1341156.4.peg.3328"/>
<protein>
    <recommendedName>
        <fullName evidence="5">Tetratricopeptide repeat protein</fullName>
    </recommendedName>
</protein>
<name>A0A011V2V5_RUMAL</name>
<keyword evidence="1" id="KW-0472">Membrane</keyword>
<dbReference type="EMBL" id="JEOB01000004">
    <property type="protein sequence ID" value="EXM38243.1"/>
    <property type="molecule type" value="Genomic_DNA"/>
</dbReference>
<organism evidence="3 4">
    <name type="scientific">Ruminococcus albus SY3</name>
    <dbReference type="NCBI Taxonomy" id="1341156"/>
    <lineage>
        <taxon>Bacteria</taxon>
        <taxon>Bacillati</taxon>
        <taxon>Bacillota</taxon>
        <taxon>Clostridia</taxon>
        <taxon>Eubacteriales</taxon>
        <taxon>Oscillospiraceae</taxon>
        <taxon>Ruminococcus</taxon>
    </lineage>
</organism>
<dbReference type="AlphaFoldDB" id="A0A011V2V5"/>
<gene>
    <name evidence="3" type="ORF">RASY3_08300</name>
    <name evidence="2" type="ORF">RASY3_18685</name>
</gene>